<dbReference type="InterPro" id="IPR014756">
    <property type="entry name" value="Ig_E-set"/>
</dbReference>
<gene>
    <name evidence="6" type="ORF">ABG79_00107</name>
</gene>
<sequence>MFKEAVYHESDSTYAFAVDENTLCIKLKAKKDDLKRVILCYADRYEPKAELTIFEKEMERAFSDDLFDYYETEIKLTFNRVCYYFKLIDDKQSLIYSQQRFLQEPPKERNKFFFFPYICKADIYKTFDWWREAVFYQIFVDRFNKEEIDENWFDEPTNNRLFGGNLKGIIHKLDYISNLGVNAIYLTPIFESPSCHKYDTIDYYKIDSAFGDEKIFKELVDECHKRGIKVILDAVFNHTSDKFFAFKDILENGKKSRYYDWYFFKDEDKYETFAHVKCMPKLNTTNEEVVNYLLGIAKYYIEKFDIDGWRLDVANEIDHAFWRKFRETVKKAKEDAIIIGEVWDGAESYLRGDQYDSTMNYPFMYAALDYFAKGKITLLEFDYYMNNLYARYRKDIRYNLLNLLDSHDTSRFLFECDENIEKLKMAVFYMMTTIGIPMIFYGDEAGLSGANDPDCRITMDFEYINEDLFDFYRKMIQIRKSSKALMYGEYRTLKVSDSLYVYKRFIDDEEIICIFNNGSQKEEFEIEGTNAFDLISYEEINIKNNSMTIKPNEKLVLKINR</sequence>
<dbReference type="STRING" id="908809.ABG79_00107"/>
<evidence type="ECO:0000313" key="7">
    <source>
        <dbReference type="Proteomes" id="UP000052015"/>
    </source>
</evidence>
<evidence type="ECO:0000256" key="1">
    <source>
        <dbReference type="ARBA" id="ARBA00008061"/>
    </source>
</evidence>
<protein>
    <submittedName>
        <fullName evidence="6">Cyclomaltodextrinase</fullName>
        <ecNumber evidence="6">3.2.1.54</ecNumber>
    </submittedName>
</protein>
<dbReference type="OrthoDB" id="9805159at2"/>
<evidence type="ECO:0000313" key="6">
    <source>
        <dbReference type="EMBL" id="KRQ87942.1"/>
    </source>
</evidence>
<dbReference type="EC" id="3.2.1.54" evidence="6"/>
<reference evidence="6 7" key="1">
    <citation type="submission" date="2015-09" db="EMBL/GenBank/DDBJ databases">
        <title>Draft genome sequence of a Caloramator mitchellensis, a moderate thermophile from the Great Artesian Basin of Australia.</title>
        <authorList>
            <person name="Patel B.K."/>
        </authorList>
    </citation>
    <scope>NUCLEOTIDE SEQUENCE [LARGE SCALE GENOMIC DNA]</scope>
    <source>
        <strain evidence="6 7">VF08</strain>
    </source>
</reference>
<dbReference type="Gene3D" id="2.60.40.1180">
    <property type="entry name" value="Golgi alpha-mannosidase II"/>
    <property type="match status" value="1"/>
</dbReference>
<dbReference type="Proteomes" id="UP000052015">
    <property type="component" value="Unassembled WGS sequence"/>
</dbReference>
<dbReference type="AlphaFoldDB" id="A0A0R3JWJ8"/>
<dbReference type="Gene3D" id="3.90.400.10">
    <property type="entry name" value="Oligo-1,6-glucosidase, Domain 2"/>
    <property type="match status" value="1"/>
</dbReference>
<dbReference type="InterPro" id="IPR017853">
    <property type="entry name" value="GH"/>
</dbReference>
<dbReference type="InterPro" id="IPR013780">
    <property type="entry name" value="Glyco_hydro_b"/>
</dbReference>
<accession>A0A0R3JWJ8</accession>
<dbReference type="GO" id="GO:0004556">
    <property type="term" value="F:alpha-amylase activity"/>
    <property type="evidence" value="ECO:0007669"/>
    <property type="project" value="InterPro"/>
</dbReference>
<dbReference type="Pfam" id="PF02903">
    <property type="entry name" value="Alpha-amylase_N"/>
    <property type="match status" value="1"/>
</dbReference>
<dbReference type="SMART" id="SM00642">
    <property type="entry name" value="Aamy"/>
    <property type="match status" value="1"/>
</dbReference>
<dbReference type="SUPFAM" id="SSF81296">
    <property type="entry name" value="E set domains"/>
    <property type="match status" value="1"/>
</dbReference>
<comment type="caution">
    <text evidence="6">The sequence shown here is derived from an EMBL/GenBank/DDBJ whole genome shotgun (WGS) entry which is preliminary data.</text>
</comment>
<dbReference type="PANTHER" id="PTHR10357">
    <property type="entry name" value="ALPHA-AMYLASE FAMILY MEMBER"/>
    <property type="match status" value="1"/>
</dbReference>
<dbReference type="PANTHER" id="PTHR10357:SF210">
    <property type="entry name" value="MALTODEXTRIN GLUCOSIDASE"/>
    <property type="match status" value="1"/>
</dbReference>
<dbReference type="InterPro" id="IPR006047">
    <property type="entry name" value="GH13_cat_dom"/>
</dbReference>
<dbReference type="InterPro" id="IPR006046">
    <property type="entry name" value="Alpha_amylase"/>
</dbReference>
<dbReference type="Gene3D" id="3.20.20.80">
    <property type="entry name" value="Glycosidases"/>
    <property type="match status" value="1"/>
</dbReference>
<evidence type="ECO:0000256" key="3">
    <source>
        <dbReference type="ARBA" id="ARBA00023295"/>
    </source>
</evidence>
<comment type="similarity">
    <text evidence="1 4">Belongs to the glycosyl hydrolase 13 family.</text>
</comment>
<keyword evidence="2 6" id="KW-0378">Hydrolase</keyword>
<dbReference type="RefSeq" id="WP_057976007.1">
    <property type="nucleotide sequence ID" value="NZ_LKHP01000001.1"/>
</dbReference>
<dbReference type="Gene3D" id="2.60.40.10">
    <property type="entry name" value="Immunoglobulins"/>
    <property type="match status" value="1"/>
</dbReference>
<proteinExistence type="inferred from homology"/>
<dbReference type="GO" id="GO:0043169">
    <property type="term" value="F:cation binding"/>
    <property type="evidence" value="ECO:0007669"/>
    <property type="project" value="InterPro"/>
</dbReference>
<organism evidence="6 7">
    <name type="scientific">Caloramator mitchellensis</name>
    <dbReference type="NCBI Taxonomy" id="908809"/>
    <lineage>
        <taxon>Bacteria</taxon>
        <taxon>Bacillati</taxon>
        <taxon>Bacillota</taxon>
        <taxon>Clostridia</taxon>
        <taxon>Eubacteriales</taxon>
        <taxon>Clostridiaceae</taxon>
        <taxon>Caloramator</taxon>
    </lineage>
</organism>
<keyword evidence="7" id="KW-1185">Reference proteome</keyword>
<feature type="domain" description="Glycosyl hydrolase family 13 catalytic" evidence="5">
    <location>
        <begin position="137"/>
        <end position="479"/>
    </location>
</feature>
<dbReference type="InterPro" id="IPR045857">
    <property type="entry name" value="O16G_dom_2"/>
</dbReference>
<dbReference type="PATRIC" id="fig|908809.3.peg.108"/>
<evidence type="ECO:0000259" key="5">
    <source>
        <dbReference type="SMART" id="SM00642"/>
    </source>
</evidence>
<dbReference type="PRINTS" id="PR00110">
    <property type="entry name" value="ALPHAAMYLASE"/>
</dbReference>
<dbReference type="SUPFAM" id="SSF51011">
    <property type="entry name" value="Glycosyl hydrolase domain"/>
    <property type="match status" value="1"/>
</dbReference>
<dbReference type="EMBL" id="LKHP01000001">
    <property type="protein sequence ID" value="KRQ87942.1"/>
    <property type="molecule type" value="Genomic_DNA"/>
</dbReference>
<dbReference type="InterPro" id="IPR013783">
    <property type="entry name" value="Ig-like_fold"/>
</dbReference>
<dbReference type="GO" id="GO:0005975">
    <property type="term" value="P:carbohydrate metabolic process"/>
    <property type="evidence" value="ECO:0007669"/>
    <property type="project" value="InterPro"/>
</dbReference>
<dbReference type="GO" id="GO:0047798">
    <property type="term" value="F:cyclomaltodextrinase activity"/>
    <property type="evidence" value="ECO:0007669"/>
    <property type="project" value="UniProtKB-EC"/>
</dbReference>
<dbReference type="CDD" id="cd11338">
    <property type="entry name" value="AmyAc_CMD"/>
    <property type="match status" value="1"/>
</dbReference>
<keyword evidence="3 6" id="KW-0326">Glycosidase</keyword>
<name>A0A0R3JWJ8_CALMK</name>
<dbReference type="SUPFAM" id="SSF51445">
    <property type="entry name" value="(Trans)glycosidases"/>
    <property type="match status" value="1"/>
</dbReference>
<dbReference type="InterPro" id="IPR004185">
    <property type="entry name" value="Glyco_hydro_13_lg-like_dom"/>
</dbReference>
<dbReference type="CDD" id="cd02857">
    <property type="entry name" value="E_set_CDase_PDE_N"/>
    <property type="match status" value="1"/>
</dbReference>
<evidence type="ECO:0000256" key="2">
    <source>
        <dbReference type="ARBA" id="ARBA00022801"/>
    </source>
</evidence>
<dbReference type="Pfam" id="PF00128">
    <property type="entry name" value="Alpha-amylase"/>
    <property type="match status" value="1"/>
</dbReference>
<evidence type="ECO:0000256" key="4">
    <source>
        <dbReference type="RuleBase" id="RU003615"/>
    </source>
</evidence>